<dbReference type="GO" id="GO:0006589">
    <property type="term" value="P:octopamine biosynthetic process"/>
    <property type="evidence" value="ECO:0007669"/>
    <property type="project" value="TreeGrafter"/>
</dbReference>
<dbReference type="SUPFAM" id="SSF49742">
    <property type="entry name" value="PHM/PNGase F"/>
    <property type="match status" value="1"/>
</dbReference>
<dbReference type="SMART" id="SM00664">
    <property type="entry name" value="DoH"/>
    <property type="match status" value="1"/>
</dbReference>
<dbReference type="Gene3D" id="2.60.120.230">
    <property type="match status" value="1"/>
</dbReference>
<dbReference type="GO" id="GO:0042421">
    <property type="term" value="P:norepinephrine biosynthetic process"/>
    <property type="evidence" value="ECO:0007669"/>
    <property type="project" value="TreeGrafter"/>
</dbReference>
<evidence type="ECO:0000256" key="1">
    <source>
        <dbReference type="ARBA" id="ARBA00004370"/>
    </source>
</evidence>
<comment type="caution">
    <text evidence="6">The sequence shown here is derived from an EMBL/GenBank/DDBJ whole genome shotgun (WGS) entry which is preliminary data.</text>
</comment>
<dbReference type="Pfam" id="PF03712">
    <property type="entry name" value="Cu2_monoox_C"/>
    <property type="match status" value="1"/>
</dbReference>
<keyword evidence="6" id="KW-0560">Oxidoreductase</keyword>
<feature type="domain" description="DOMON" evidence="5">
    <location>
        <begin position="250"/>
        <end position="365"/>
    </location>
</feature>
<dbReference type="CDD" id="cd09631">
    <property type="entry name" value="DOMON_DOH"/>
    <property type="match status" value="1"/>
</dbReference>
<protein>
    <submittedName>
        <fullName evidence="6">DBH-like monooxygenase protein 1</fullName>
    </submittedName>
</protein>
<dbReference type="PANTHER" id="PTHR10157:SF23">
    <property type="entry name" value="MOXD1 HOMOLOG 1"/>
    <property type="match status" value="1"/>
</dbReference>
<name>A0A5B7EUJ5_PORTR</name>
<dbReference type="GO" id="GO:0005615">
    <property type="term" value="C:extracellular space"/>
    <property type="evidence" value="ECO:0007669"/>
    <property type="project" value="TreeGrafter"/>
</dbReference>
<dbReference type="InterPro" id="IPR014784">
    <property type="entry name" value="Cu2_ascorb_mOase-like_C"/>
</dbReference>
<dbReference type="Pfam" id="PF03351">
    <property type="entry name" value="DOMON"/>
    <property type="match status" value="1"/>
</dbReference>
<dbReference type="InterPro" id="IPR005018">
    <property type="entry name" value="DOMON_domain"/>
</dbReference>
<evidence type="ECO:0000313" key="7">
    <source>
        <dbReference type="Proteomes" id="UP000324222"/>
    </source>
</evidence>
<dbReference type="FunFam" id="2.60.40.1210:FF:000001">
    <property type="entry name" value="Monooxygenase, DBH-like 1, like"/>
    <property type="match status" value="1"/>
</dbReference>
<dbReference type="GO" id="GO:0004500">
    <property type="term" value="F:dopamine beta-monooxygenase activity"/>
    <property type="evidence" value="ECO:0007669"/>
    <property type="project" value="InterPro"/>
</dbReference>
<evidence type="ECO:0000313" key="6">
    <source>
        <dbReference type="EMBL" id="MPC37085.1"/>
    </source>
</evidence>
<dbReference type="InterPro" id="IPR000945">
    <property type="entry name" value="DBH-like"/>
</dbReference>
<dbReference type="GO" id="GO:0030667">
    <property type="term" value="C:secretory granule membrane"/>
    <property type="evidence" value="ECO:0007669"/>
    <property type="project" value="TreeGrafter"/>
</dbReference>
<keyword evidence="4" id="KW-1015">Disulfide bond</keyword>
<sequence length="433" mass="48219">MEWAYAVGHVALPTLWRHSRWSRLMSLQAGSLPMPNMHYDFDYQNTRILKEEVTLLPGDSLVMECGYNASHRTTPTYGGFGTNEEMCLTFLSYYPRVDLFLCGSNPEMNTVLDSLGLEISAANKDKLIEMNWEAENKLLEKVKSGNLSTTGMPLIMADMLKTVNITAPQKYINQSLYNVLQDKAIWMDEGLTSALQKAVLEGNHTSTCHLHGQSILMGKSSTITAPDLQPLQDPLPEVSFMHSVVLDQQGSYVLLWTPRKEDVVFEVQVGTTGYVGLGFSPTGGMKGADIILGWVDTSGEVFLHDSYAEGNSAPMVDESQDVKLLGGYQNDTHTVLRFSRPWDTCDGDQDYTLSDDTVRVIWAYSSRDPASETNLHYHDRRGTKSLFLQSPQFEMPQMGADVKTWDFLSHNSSEITLLVRAEGAVPVTSCEGD</sequence>
<proteinExistence type="predicted"/>
<keyword evidence="6" id="KW-0503">Monooxygenase</keyword>
<dbReference type="InterPro" id="IPR045266">
    <property type="entry name" value="DOH_DOMON"/>
</dbReference>
<dbReference type="OrthoDB" id="19261at2759"/>
<keyword evidence="7" id="KW-1185">Reference proteome</keyword>
<comment type="subcellular location">
    <subcellularLocation>
        <location evidence="1">Membrane</location>
    </subcellularLocation>
</comment>
<dbReference type="Proteomes" id="UP000324222">
    <property type="component" value="Unassembled WGS sequence"/>
</dbReference>
<dbReference type="Gene3D" id="2.60.40.1210">
    <property type="entry name" value="Cellobiose dehydrogenase, cytochrome domain"/>
    <property type="match status" value="1"/>
</dbReference>
<evidence type="ECO:0000259" key="5">
    <source>
        <dbReference type="PROSITE" id="PS50836"/>
    </source>
</evidence>
<dbReference type="InterPro" id="IPR024548">
    <property type="entry name" value="Cu2_monoox_C"/>
</dbReference>
<evidence type="ECO:0000256" key="4">
    <source>
        <dbReference type="ARBA" id="ARBA00023157"/>
    </source>
</evidence>
<dbReference type="EMBL" id="VSRR010003682">
    <property type="protein sequence ID" value="MPC37085.1"/>
    <property type="molecule type" value="Genomic_DNA"/>
</dbReference>
<dbReference type="GO" id="GO:0042420">
    <property type="term" value="P:dopamine catabolic process"/>
    <property type="evidence" value="ECO:0007669"/>
    <property type="project" value="TreeGrafter"/>
</dbReference>
<dbReference type="PROSITE" id="PS50836">
    <property type="entry name" value="DOMON"/>
    <property type="match status" value="1"/>
</dbReference>
<accession>A0A5B7EUJ5</accession>
<organism evidence="6 7">
    <name type="scientific">Portunus trituberculatus</name>
    <name type="common">Swimming crab</name>
    <name type="synonym">Neptunus trituberculatus</name>
    <dbReference type="NCBI Taxonomy" id="210409"/>
    <lineage>
        <taxon>Eukaryota</taxon>
        <taxon>Metazoa</taxon>
        <taxon>Ecdysozoa</taxon>
        <taxon>Arthropoda</taxon>
        <taxon>Crustacea</taxon>
        <taxon>Multicrustacea</taxon>
        <taxon>Malacostraca</taxon>
        <taxon>Eumalacostraca</taxon>
        <taxon>Eucarida</taxon>
        <taxon>Decapoda</taxon>
        <taxon>Pleocyemata</taxon>
        <taxon>Brachyura</taxon>
        <taxon>Eubrachyura</taxon>
        <taxon>Portunoidea</taxon>
        <taxon>Portunidae</taxon>
        <taxon>Portuninae</taxon>
        <taxon>Portunus</taxon>
    </lineage>
</organism>
<evidence type="ECO:0000256" key="2">
    <source>
        <dbReference type="ARBA" id="ARBA00022729"/>
    </source>
</evidence>
<reference evidence="6 7" key="1">
    <citation type="submission" date="2019-05" db="EMBL/GenBank/DDBJ databases">
        <title>Another draft genome of Portunus trituberculatus and its Hox gene families provides insights of decapod evolution.</title>
        <authorList>
            <person name="Jeong J.-H."/>
            <person name="Song I."/>
            <person name="Kim S."/>
            <person name="Choi T."/>
            <person name="Kim D."/>
            <person name="Ryu S."/>
            <person name="Kim W."/>
        </authorList>
    </citation>
    <scope>NUCLEOTIDE SEQUENCE [LARGE SCALE GENOMIC DNA]</scope>
    <source>
        <tissue evidence="6">Muscle</tissue>
    </source>
</reference>
<keyword evidence="2" id="KW-0732">Signal</keyword>
<dbReference type="PANTHER" id="PTHR10157">
    <property type="entry name" value="DOPAMINE BETA HYDROXYLASE RELATED"/>
    <property type="match status" value="1"/>
</dbReference>
<dbReference type="AlphaFoldDB" id="A0A5B7EUJ5"/>
<keyword evidence="3" id="KW-0472">Membrane</keyword>
<gene>
    <name evidence="6" type="primary">Moxd1_1</name>
    <name evidence="6" type="ORF">E2C01_030558</name>
</gene>
<dbReference type="InterPro" id="IPR008977">
    <property type="entry name" value="PHM/PNGase_F_dom_sf"/>
</dbReference>
<dbReference type="GO" id="GO:0005507">
    <property type="term" value="F:copper ion binding"/>
    <property type="evidence" value="ECO:0007669"/>
    <property type="project" value="TreeGrafter"/>
</dbReference>
<evidence type="ECO:0000256" key="3">
    <source>
        <dbReference type="ARBA" id="ARBA00023136"/>
    </source>
</evidence>
<dbReference type="SUPFAM" id="SSF49344">
    <property type="entry name" value="CBD9-like"/>
    <property type="match status" value="1"/>
</dbReference>